<gene>
    <name evidence="2" type="ORF">AVDCRST_MAG68-305</name>
</gene>
<feature type="region of interest" description="Disordered" evidence="1">
    <location>
        <begin position="1"/>
        <end position="110"/>
    </location>
</feature>
<protein>
    <submittedName>
        <fullName evidence="2">Uncharacterized protein</fullName>
    </submittedName>
</protein>
<dbReference type="AlphaFoldDB" id="A0A6J4KAR3"/>
<feature type="compositionally biased region" description="Basic residues" evidence="1">
    <location>
        <begin position="90"/>
        <end position="102"/>
    </location>
</feature>
<evidence type="ECO:0000313" key="2">
    <source>
        <dbReference type="EMBL" id="CAA9300288.1"/>
    </source>
</evidence>
<accession>A0A6J4KAR3</accession>
<sequence length="110" mass="11741">ELPDEQAGRSGGGGRGRTADRRQPPGAEAEGARRAGRGGAQVPHRLLEHRVHRLVRPGRAGVAFQEDPRAGGRAAPGEPQRGPADAVRAHQARHALQHRGHPRGGPFRFL</sequence>
<evidence type="ECO:0000256" key="1">
    <source>
        <dbReference type="SAM" id="MobiDB-lite"/>
    </source>
</evidence>
<organism evidence="2">
    <name type="scientific">uncultured Gemmatimonadota bacterium</name>
    <dbReference type="NCBI Taxonomy" id="203437"/>
    <lineage>
        <taxon>Bacteria</taxon>
        <taxon>Pseudomonadati</taxon>
        <taxon>Gemmatimonadota</taxon>
        <taxon>environmental samples</taxon>
    </lineage>
</organism>
<feature type="non-terminal residue" evidence="2">
    <location>
        <position position="1"/>
    </location>
</feature>
<feature type="non-terminal residue" evidence="2">
    <location>
        <position position="110"/>
    </location>
</feature>
<dbReference type="EMBL" id="CADCTW010000024">
    <property type="protein sequence ID" value="CAA9300288.1"/>
    <property type="molecule type" value="Genomic_DNA"/>
</dbReference>
<reference evidence="2" key="1">
    <citation type="submission" date="2020-02" db="EMBL/GenBank/DDBJ databases">
        <authorList>
            <person name="Meier V. D."/>
        </authorList>
    </citation>
    <scope>NUCLEOTIDE SEQUENCE</scope>
    <source>
        <strain evidence="2">AVDCRST_MAG68</strain>
    </source>
</reference>
<name>A0A6J4KAR3_9BACT</name>
<proteinExistence type="predicted"/>